<keyword evidence="3" id="KW-0808">Transferase</keyword>
<evidence type="ECO:0000256" key="9">
    <source>
        <dbReference type="SAM" id="MobiDB-lite"/>
    </source>
</evidence>
<dbReference type="SUPFAM" id="SSF52151">
    <property type="entry name" value="FabD/lysophospholipase-like"/>
    <property type="match status" value="1"/>
</dbReference>
<dbReference type="InterPro" id="IPR011032">
    <property type="entry name" value="GroES-like_sf"/>
</dbReference>
<feature type="compositionally biased region" description="Polar residues" evidence="9">
    <location>
        <begin position="481"/>
        <end position="502"/>
    </location>
</feature>
<dbReference type="Gene3D" id="3.10.129.110">
    <property type="entry name" value="Polyketide synthase dehydratase"/>
    <property type="match status" value="1"/>
</dbReference>
<dbReference type="InterPro" id="IPR001227">
    <property type="entry name" value="Ac_transferase_dom_sf"/>
</dbReference>
<dbReference type="PANTHER" id="PTHR43775">
    <property type="entry name" value="FATTY ACID SYNTHASE"/>
    <property type="match status" value="1"/>
</dbReference>
<feature type="compositionally biased region" description="Low complexity" evidence="9">
    <location>
        <begin position="462"/>
        <end position="480"/>
    </location>
</feature>
<dbReference type="SMART" id="SM00829">
    <property type="entry name" value="PKS_ER"/>
    <property type="match status" value="1"/>
</dbReference>
<dbReference type="SUPFAM" id="SSF51735">
    <property type="entry name" value="NAD(P)-binding Rossmann-fold domains"/>
    <property type="match status" value="3"/>
</dbReference>
<keyword evidence="1" id="KW-0596">Phosphopantetheine</keyword>
<dbReference type="Pfam" id="PF14765">
    <property type="entry name" value="PS-DH"/>
    <property type="match status" value="1"/>
</dbReference>
<dbReference type="InterPro" id="IPR049900">
    <property type="entry name" value="PKS_mFAS_DH"/>
</dbReference>
<dbReference type="Pfam" id="PF02801">
    <property type="entry name" value="Ketoacyl-synt_C"/>
    <property type="match status" value="1"/>
</dbReference>
<dbReference type="GO" id="GO:0006633">
    <property type="term" value="P:fatty acid biosynthetic process"/>
    <property type="evidence" value="ECO:0007669"/>
    <property type="project" value="InterPro"/>
</dbReference>
<dbReference type="Gene3D" id="3.40.47.10">
    <property type="match status" value="1"/>
</dbReference>
<dbReference type="InterPro" id="IPR057326">
    <property type="entry name" value="KR_dom"/>
</dbReference>
<dbReference type="PROSITE" id="PS00012">
    <property type="entry name" value="PHOSPHOPANTETHEINE"/>
    <property type="match status" value="1"/>
</dbReference>
<dbReference type="InterPro" id="IPR020841">
    <property type="entry name" value="PKS_Beta-ketoAc_synthase_dom"/>
</dbReference>
<dbReference type="SMART" id="SM00827">
    <property type="entry name" value="PKS_AT"/>
    <property type="match status" value="1"/>
</dbReference>
<dbReference type="STRING" id="1230097.A0A423WVU8"/>
<dbReference type="InterPro" id="IPR032821">
    <property type="entry name" value="PKS_assoc"/>
</dbReference>
<dbReference type="PROSITE" id="PS52019">
    <property type="entry name" value="PKS_MFAS_DH"/>
    <property type="match status" value="1"/>
</dbReference>
<dbReference type="PROSITE" id="PS00606">
    <property type="entry name" value="KS3_1"/>
    <property type="match status" value="1"/>
</dbReference>
<dbReference type="CDD" id="cd02440">
    <property type="entry name" value="AdoMet_MTases"/>
    <property type="match status" value="1"/>
</dbReference>
<keyword evidence="4" id="KW-0521">NADP</keyword>
<dbReference type="InterPro" id="IPR020843">
    <property type="entry name" value="ER"/>
</dbReference>
<dbReference type="InterPro" id="IPR013968">
    <property type="entry name" value="PKS_KR"/>
</dbReference>
<feature type="domain" description="Ketosynthase family 3 (KS3)" evidence="11">
    <location>
        <begin position="9"/>
        <end position="435"/>
    </location>
</feature>
<dbReference type="InterPro" id="IPR016036">
    <property type="entry name" value="Malonyl_transacylase_ACP-bd"/>
</dbReference>
<evidence type="ECO:0000256" key="8">
    <source>
        <dbReference type="PROSITE-ProRule" id="PRU01363"/>
    </source>
</evidence>
<dbReference type="SMART" id="SM00822">
    <property type="entry name" value="PKS_KR"/>
    <property type="match status" value="1"/>
</dbReference>
<dbReference type="InterPro" id="IPR009081">
    <property type="entry name" value="PP-bd_ACP"/>
</dbReference>
<dbReference type="GO" id="GO:0004315">
    <property type="term" value="F:3-oxoacyl-[acyl-carrier-protein] synthase activity"/>
    <property type="evidence" value="ECO:0007669"/>
    <property type="project" value="InterPro"/>
</dbReference>
<evidence type="ECO:0000256" key="2">
    <source>
        <dbReference type="ARBA" id="ARBA00022553"/>
    </source>
</evidence>
<dbReference type="InterPro" id="IPR013154">
    <property type="entry name" value="ADH-like_N"/>
</dbReference>
<dbReference type="PROSITE" id="PS50075">
    <property type="entry name" value="CARRIER"/>
    <property type="match status" value="1"/>
</dbReference>
<dbReference type="InterPro" id="IPR036736">
    <property type="entry name" value="ACP-like_sf"/>
</dbReference>
<dbReference type="Pfam" id="PF00698">
    <property type="entry name" value="Acyl_transf_1"/>
    <property type="match status" value="1"/>
</dbReference>
<feature type="region of interest" description="C-terminal hotdog fold" evidence="8">
    <location>
        <begin position="1126"/>
        <end position="1280"/>
    </location>
</feature>
<evidence type="ECO:0000256" key="3">
    <source>
        <dbReference type="ARBA" id="ARBA00022679"/>
    </source>
</evidence>
<keyword evidence="2" id="KW-0597">Phosphoprotein</keyword>
<dbReference type="InterPro" id="IPR013217">
    <property type="entry name" value="Methyltransf_12"/>
</dbReference>
<comment type="caution">
    <text evidence="8">Lacks conserved residue(s) required for the propagation of feature annotation.</text>
</comment>
<feature type="region of interest" description="Disordered" evidence="9">
    <location>
        <begin position="457"/>
        <end position="502"/>
    </location>
</feature>
<dbReference type="Pfam" id="PF08242">
    <property type="entry name" value="Methyltransf_12"/>
    <property type="match status" value="1"/>
</dbReference>
<dbReference type="InterPro" id="IPR042104">
    <property type="entry name" value="PKS_dehydratase_sf"/>
</dbReference>
<evidence type="ECO:0000256" key="4">
    <source>
        <dbReference type="ARBA" id="ARBA00022857"/>
    </source>
</evidence>
<evidence type="ECO:0000259" key="11">
    <source>
        <dbReference type="PROSITE" id="PS52004"/>
    </source>
</evidence>
<evidence type="ECO:0000313" key="13">
    <source>
        <dbReference type="EMBL" id="ROW07594.1"/>
    </source>
</evidence>
<dbReference type="SUPFAM" id="SSF47336">
    <property type="entry name" value="ACP-like"/>
    <property type="match status" value="1"/>
</dbReference>
<dbReference type="EMBL" id="LKEB01000037">
    <property type="protein sequence ID" value="ROW07594.1"/>
    <property type="molecule type" value="Genomic_DNA"/>
</dbReference>
<dbReference type="CDD" id="cd00833">
    <property type="entry name" value="PKS"/>
    <property type="match status" value="1"/>
</dbReference>
<dbReference type="PANTHER" id="PTHR43775:SF29">
    <property type="entry name" value="ASPERFURANONE POLYKETIDE SYNTHASE AFOG-RELATED"/>
    <property type="match status" value="1"/>
</dbReference>
<evidence type="ECO:0000256" key="5">
    <source>
        <dbReference type="ARBA" id="ARBA00023002"/>
    </source>
</evidence>
<dbReference type="InterPro" id="IPR029063">
    <property type="entry name" value="SAM-dependent_MTases_sf"/>
</dbReference>
<evidence type="ECO:0000256" key="6">
    <source>
        <dbReference type="ARBA" id="ARBA00023268"/>
    </source>
</evidence>
<dbReference type="InterPro" id="IPR016039">
    <property type="entry name" value="Thiolase-like"/>
</dbReference>
<feature type="domain" description="PKS/mFAS DH" evidence="12">
    <location>
        <begin position="968"/>
        <end position="1280"/>
    </location>
</feature>
<dbReference type="SMART" id="SM00826">
    <property type="entry name" value="PKS_DH"/>
    <property type="match status" value="1"/>
</dbReference>
<dbReference type="Pfam" id="PF21089">
    <property type="entry name" value="PKS_DH_N"/>
    <property type="match status" value="1"/>
</dbReference>
<feature type="domain" description="Carrier" evidence="10">
    <location>
        <begin position="2503"/>
        <end position="2580"/>
    </location>
</feature>
<dbReference type="InterPro" id="IPR049552">
    <property type="entry name" value="PKS_DH_N"/>
</dbReference>
<dbReference type="Proteomes" id="UP000285146">
    <property type="component" value="Unassembled WGS sequence"/>
</dbReference>
<dbReference type="Pfam" id="PF23114">
    <property type="entry name" value="NAD-bd_HRPKS_sdrA"/>
    <property type="match status" value="1"/>
</dbReference>
<dbReference type="Gene3D" id="3.90.180.10">
    <property type="entry name" value="Medium-chain alcohol dehydrogenases, catalytic domain"/>
    <property type="match status" value="1"/>
</dbReference>
<protein>
    <submittedName>
        <fullName evidence="13">Uncharacterized protein</fullName>
    </submittedName>
</protein>
<dbReference type="SUPFAM" id="SSF55048">
    <property type="entry name" value="Probable ACP-binding domain of malonyl-CoA ACP transacylase"/>
    <property type="match status" value="1"/>
</dbReference>
<dbReference type="Gene3D" id="3.40.50.720">
    <property type="entry name" value="NAD(P)-binding Rossmann-like Domain"/>
    <property type="match status" value="2"/>
</dbReference>
<dbReference type="Pfam" id="PF08240">
    <property type="entry name" value="ADH_N"/>
    <property type="match status" value="1"/>
</dbReference>
<dbReference type="InterPro" id="IPR016035">
    <property type="entry name" value="Acyl_Trfase/lysoPLipase"/>
</dbReference>
<keyword evidence="14" id="KW-1185">Reference proteome</keyword>
<dbReference type="InterPro" id="IPR020807">
    <property type="entry name" value="PKS_DH"/>
</dbReference>
<dbReference type="Pfam" id="PF00109">
    <property type="entry name" value="ketoacyl-synt"/>
    <property type="match status" value="1"/>
</dbReference>
<dbReference type="FunFam" id="3.40.47.10:FF:000019">
    <property type="entry name" value="Polyketide synthase type I"/>
    <property type="match status" value="1"/>
</dbReference>
<keyword evidence="6" id="KW-0511">Multifunctional enzyme</keyword>
<evidence type="ECO:0000256" key="7">
    <source>
        <dbReference type="ARBA" id="ARBA00023315"/>
    </source>
</evidence>
<dbReference type="InterPro" id="IPR014043">
    <property type="entry name" value="Acyl_transferase_dom"/>
</dbReference>
<feature type="region of interest" description="N-terminal hotdog fold" evidence="8">
    <location>
        <begin position="968"/>
        <end position="1106"/>
    </location>
</feature>
<dbReference type="InterPro" id="IPR050091">
    <property type="entry name" value="PKS_NRPS_Biosynth_Enz"/>
</dbReference>
<dbReference type="GO" id="GO:0004312">
    <property type="term" value="F:fatty acid synthase activity"/>
    <property type="evidence" value="ECO:0007669"/>
    <property type="project" value="TreeGrafter"/>
</dbReference>
<keyword evidence="7" id="KW-0012">Acyltransferase</keyword>
<dbReference type="InterPro" id="IPR006162">
    <property type="entry name" value="Ppantetheine_attach_site"/>
</dbReference>
<dbReference type="SUPFAM" id="SSF50129">
    <property type="entry name" value="GroES-like"/>
    <property type="match status" value="1"/>
</dbReference>
<dbReference type="SUPFAM" id="SSF53901">
    <property type="entry name" value="Thiolase-like"/>
    <property type="match status" value="1"/>
</dbReference>
<dbReference type="InParanoid" id="A0A423WVU8"/>
<comment type="caution">
    <text evidence="13">The sequence shown here is derived from an EMBL/GenBank/DDBJ whole genome shotgun (WGS) entry which is preliminary data.</text>
</comment>
<dbReference type="CDD" id="cd05195">
    <property type="entry name" value="enoyl_red"/>
    <property type="match status" value="1"/>
</dbReference>
<dbReference type="Pfam" id="PF08659">
    <property type="entry name" value="KR"/>
    <property type="match status" value="1"/>
</dbReference>
<sequence>MAETFGDATTPIAIVGVSGRFPGDASSPDRLWELISQGRSALTEVPKERYNIDAFYHPSAEHQGSQNARSGYFIKEDVATFDAPFFRITAQEAHAMDPSQRLALELSYEAMENAGAPLESMAGSQTGCYMATCLRDYANLRATDPHEYPRYEANGSMGTAMISNRISWFFDLKGPSISLDTACSSSLVALHLAVQSIRSGETTQALVGATNLILMPETSNHLSTLTFLSPDGKSKAFDASANGYARGEGVCVLLVKSLAKALEDGDTIRAVIRGTAVNQDGRTPGINLPSTTAQETLIRTAYKDAGLNYSETGYFEAHGTGTAAGDPLETAAVGRVFADSRDSDQPLYIGSIKTNIGHLEGGAGLAGLVKSLYILERGEMPPNLWLQKVNPKIDLEGWKLAIPTSLTPWPTNGLRRISVNSFGYGGTNAHCILDDAYTYLTSHGLAGRHNTILSSRIHSEPSEPSTPSTTSPEAHTPTSTQDSELSQSTNLTSPEEPTTPQLLTWSSHEQNGINRMAERLASNFNERSSKSDTDLLKRLAYTLSNRRSRLDWTSFIIADDIPSAIASLATPAKPIRPASETPSAVFIFTGQGAQWAGMGRELMAYTIFKQRLDEANAHLRSLGCTWDLIEEINGPRVNEPQVSQPACTALQVALVDLVAAWGVKPAMTIGHSSGEIAAAYAKGALSREAAWTIAYHRGRLSAGLKADGLELGMLAVALGEEDTQEYIDQVKTEPKPVVACINSPVSVTVSGSAEGLQEVQELIGSRAINRKLVVKTAYHSPFMQELAQPYLESLAGIEDQKGEYGYSAKMFSSVTAGEITDEALNQPQYWVDNMTCPVKFRQALDAALSYANSASLPLVLVECGPHGALKGPTQQILTAHPTAEPTKIPYLSLLTRKESAITTALTTAGHLFQYGLPVNVAVANSQTSVPEDLAQLVDMPSFAWNHNTRFWYETPRTQAYRLRADARHDLLGTLDESCPDTTGEPVWKNYLRVAEVPWLKHHQLQGQAILGFSGMLALVLEGVQRTSDPLRAVVGYQFRDVFPGPPLVLDEVDSSSVETRLALRAWRAGSRSLTTYWREFSLSSRNRTGAWTQHSTGLVQIQYSALDDDTKEVWKREWEGVQAESLQERNVLEFYETFTELGLLWSQAYQTLNTAKISASRRAVTGSIQIQDSAAFMPENFESKHPVHPTTLEGAFQLLSACDGGSGDKIRVPKYIESIYVSASLSPLAPGTVLNAFGKIKEKWADGTNSTLVVSDESSSEPLLIFEGLKTSDLETENGSETASPEATTAALTKLGAFPVWGLDVENSPISAVIKALRKSWVEAPKVDYATIEDLEWAAYILCKRGARKFTPQVVETMAPHHQVFFRYMTRQAAIAKDPTTTLPCQTSDWLSADEATEAAVLSRASSASLEGKMLVRILDNLDAVFKGEIEAWELMNGDGLLEDMYRSGLSDEKTPAVQCEFVSLLAHKRPLRILEVGAGTGSATSKILKRLGRANVARYTYTDISASFFQQAAGEFKEWADNGVMDFKVFNAEQDPESQGFDIGSYDLVVAFQVLHATRKMDETIANCRKLLVPGGYLVATELTSKVARRSAVFGVLAGWWLGEDDGRLNGPEMLEGEWEERLKRNGFGGLDWCFRDREDEGWSSSVMAAQATHQQDNSSAPGNAIIVTPDSSATLVKELSEKLAASGIAVQHKSLAELSAIEPAVLAATKCIVAAELDQPLFSRIKPDEFEAVKHTVLTAHSTIWLTRGGSSPDYKTPEYAMFTGLARSIRGEVPGVKLITVDLDPDSSHSESVDNILRVVELQDKESNNEHEFVERDGGLHVVRIIPDERLSKLLSSAVQKPVAVADEEAPTPQPLRQGDRPLKMELKKTGDLDSFVFRDDDGASAPLGDEEVEIEVKAVGLDPYDMTIAVGQIWDTDLGIEYSGVVTRVGSEVSNVAAGDRVLTFGIGPNWYKTYLRSHRDVVQKLPEGMSFEEGAGIIRSYGAVKYALVDAARLEKDESVLIHNATTALGLAAVNLAQHIGAEVFATVPGEADKTLLMEKYGLPHDHVFSSSAGFAQGIKRATAQRGVDVVLNGSMTGENLRQTWHCVAPFGRFIELGMKDIRSNTGLDMVPFAANISFTGVNMKCMLFSKPKLFARILADTVDHLNSRIIEPAALHVLKLSEVAEGFRLLQSKTKLGSGRVVLKVDDSDVVPVIGEKPKQPLKLSSDATYFIPGGLGGLGRPLLRWLADKGARYLVTTSRSGASNPKATALIEELSAQGVHTKVFTSDISDEAALKSVLSELSTSGFPPIKGTIICSMSVQDTFFETMTHADFAAATRPKYNVSHNLHRLLPADLDFFVCISSGAGQIGSIAQGNYNAGNNYQDALCAHRRARGLAGTSINLGWMDEIGFVAESDRAKVPQVVRDGVRELKASQFFAIVEEVLRSGGDVSRSQPVLGLATGGLIRDAGRDEPYWFGDARFAAMRLYDTQQSRSEGPAQSENAADVKTALAAVKSREEANRVVLAGLMSRLAKGLMMDLGDLDASRPINTYGVDSLVAVDIRAWAMKEAQSVVHVSDILKSMPMADLAAKIAEASKLVAALK</sequence>
<name>A0A423WVU8_9PEZI</name>
<evidence type="ECO:0000259" key="10">
    <source>
        <dbReference type="PROSITE" id="PS50075"/>
    </source>
</evidence>
<reference evidence="13 14" key="1">
    <citation type="submission" date="2015-09" db="EMBL/GenBank/DDBJ databases">
        <title>Host preference determinants of Valsa canker pathogens revealed by comparative genomics.</title>
        <authorList>
            <person name="Yin Z."/>
            <person name="Huang L."/>
        </authorList>
    </citation>
    <scope>NUCLEOTIDE SEQUENCE [LARGE SCALE GENOMIC DNA]</scope>
    <source>
        <strain evidence="13 14">SXYLt</strain>
    </source>
</reference>
<dbReference type="SUPFAM" id="SSF53335">
    <property type="entry name" value="S-adenosyl-L-methionine-dependent methyltransferases"/>
    <property type="match status" value="1"/>
</dbReference>
<dbReference type="InterPro" id="IPR049551">
    <property type="entry name" value="PKS_DH_C"/>
</dbReference>
<evidence type="ECO:0000259" key="12">
    <source>
        <dbReference type="PROSITE" id="PS52019"/>
    </source>
</evidence>
<dbReference type="InterPro" id="IPR013149">
    <property type="entry name" value="ADH-like_C"/>
</dbReference>
<keyword evidence="5" id="KW-0560">Oxidoreductase</keyword>
<dbReference type="PROSITE" id="PS52004">
    <property type="entry name" value="KS3_2"/>
    <property type="match status" value="1"/>
</dbReference>
<dbReference type="InterPro" id="IPR036291">
    <property type="entry name" value="NAD(P)-bd_dom_sf"/>
</dbReference>
<dbReference type="Pfam" id="PF16197">
    <property type="entry name" value="KAsynt_C_assoc"/>
    <property type="match status" value="1"/>
</dbReference>
<evidence type="ECO:0000313" key="14">
    <source>
        <dbReference type="Proteomes" id="UP000285146"/>
    </source>
</evidence>
<proteinExistence type="predicted"/>
<dbReference type="InterPro" id="IPR014031">
    <property type="entry name" value="Ketoacyl_synth_C"/>
</dbReference>
<dbReference type="SMART" id="SM00825">
    <property type="entry name" value="PKS_KS"/>
    <property type="match status" value="1"/>
</dbReference>
<dbReference type="Gene3D" id="3.40.366.10">
    <property type="entry name" value="Malonyl-Coenzyme A Acyl Carrier Protein, domain 2"/>
    <property type="match status" value="1"/>
</dbReference>
<dbReference type="Pfam" id="PF00107">
    <property type="entry name" value="ADH_zinc_N"/>
    <property type="match status" value="1"/>
</dbReference>
<gene>
    <name evidence="13" type="ORF">VPNG_06805</name>
</gene>
<evidence type="ECO:0000256" key="1">
    <source>
        <dbReference type="ARBA" id="ARBA00022450"/>
    </source>
</evidence>
<dbReference type="InterPro" id="IPR056501">
    <property type="entry name" value="NAD-bd_HRPKS_sdrA"/>
</dbReference>
<dbReference type="GO" id="GO:0016491">
    <property type="term" value="F:oxidoreductase activity"/>
    <property type="evidence" value="ECO:0007669"/>
    <property type="project" value="UniProtKB-KW"/>
</dbReference>
<accession>A0A423WVU8</accession>
<organism evidence="13 14">
    <name type="scientific">Cytospora leucostoma</name>
    <dbReference type="NCBI Taxonomy" id="1230097"/>
    <lineage>
        <taxon>Eukaryota</taxon>
        <taxon>Fungi</taxon>
        <taxon>Dikarya</taxon>
        <taxon>Ascomycota</taxon>
        <taxon>Pezizomycotina</taxon>
        <taxon>Sordariomycetes</taxon>
        <taxon>Sordariomycetidae</taxon>
        <taxon>Diaporthales</taxon>
        <taxon>Cytosporaceae</taxon>
        <taxon>Cytospora</taxon>
    </lineage>
</organism>
<dbReference type="GO" id="GO:0030639">
    <property type="term" value="P:polyketide biosynthetic process"/>
    <property type="evidence" value="ECO:0007669"/>
    <property type="project" value="UniProtKB-ARBA"/>
</dbReference>
<dbReference type="Gene3D" id="3.40.50.150">
    <property type="entry name" value="Vaccinia Virus protein VP39"/>
    <property type="match status" value="1"/>
</dbReference>
<dbReference type="InterPro" id="IPR014030">
    <property type="entry name" value="Ketoacyl_synth_N"/>
</dbReference>
<dbReference type="InterPro" id="IPR018201">
    <property type="entry name" value="Ketoacyl_synth_AS"/>
</dbReference>
<dbReference type="OrthoDB" id="329835at2759"/>